<evidence type="ECO:0000313" key="3">
    <source>
        <dbReference type="EMBL" id="ODM22543.1"/>
    </source>
</evidence>
<keyword evidence="2" id="KW-1133">Transmembrane helix</keyword>
<keyword evidence="2" id="KW-0812">Transmembrane</keyword>
<evidence type="ECO:0000256" key="2">
    <source>
        <dbReference type="SAM" id="Phobius"/>
    </source>
</evidence>
<dbReference type="InterPro" id="IPR021765">
    <property type="entry name" value="UstYa-like"/>
</dbReference>
<reference evidence="3 4" key="1">
    <citation type="journal article" date="2016" name="BMC Genomics">
        <title>Comparative genomic and transcriptomic analyses of the Fuzhuan brick tea-fermentation fungus Aspergillus cristatus.</title>
        <authorList>
            <person name="Ge Y."/>
            <person name="Wang Y."/>
            <person name="Liu Y."/>
            <person name="Tan Y."/>
            <person name="Ren X."/>
            <person name="Zhang X."/>
            <person name="Hyde K.D."/>
            <person name="Liu Y."/>
            <person name="Liu Z."/>
        </authorList>
    </citation>
    <scope>NUCLEOTIDE SEQUENCE [LARGE SCALE GENOMIC DNA]</scope>
    <source>
        <strain evidence="3 4">GZAAS20.1005</strain>
    </source>
</reference>
<organism evidence="3 4">
    <name type="scientific">Aspergillus cristatus</name>
    <name type="common">Chinese Fuzhuan brick tea-fermentation fungus</name>
    <name type="synonym">Eurotium cristatum</name>
    <dbReference type="NCBI Taxonomy" id="573508"/>
    <lineage>
        <taxon>Eukaryota</taxon>
        <taxon>Fungi</taxon>
        <taxon>Dikarya</taxon>
        <taxon>Ascomycota</taxon>
        <taxon>Pezizomycotina</taxon>
        <taxon>Eurotiomycetes</taxon>
        <taxon>Eurotiomycetidae</taxon>
        <taxon>Eurotiales</taxon>
        <taxon>Aspergillaceae</taxon>
        <taxon>Aspergillus</taxon>
        <taxon>Aspergillus subgen. Aspergillus</taxon>
    </lineage>
</organism>
<dbReference type="Pfam" id="PF11807">
    <property type="entry name" value="UstYa"/>
    <property type="match status" value="1"/>
</dbReference>
<dbReference type="GO" id="GO:0043386">
    <property type="term" value="P:mycotoxin biosynthetic process"/>
    <property type="evidence" value="ECO:0007669"/>
    <property type="project" value="InterPro"/>
</dbReference>
<dbReference type="AlphaFoldDB" id="A0A1E3BNJ1"/>
<name>A0A1E3BNJ1_ASPCR</name>
<evidence type="ECO:0000256" key="1">
    <source>
        <dbReference type="ARBA" id="ARBA00035112"/>
    </source>
</evidence>
<protein>
    <recommendedName>
        <fullName evidence="5">Tat pathway signal sequence</fullName>
    </recommendedName>
</protein>
<gene>
    <name evidence="3" type="ORF">SI65_00131</name>
</gene>
<dbReference type="STRING" id="573508.A0A1E3BNJ1"/>
<dbReference type="OrthoDB" id="3687641at2759"/>
<sequence length="289" mass="33044">MLSRPSGPQSPTEDESNVAFLQDNNDDEEFISKEKDFQPNTKPFYQRHLTAILVHTLIVLCYIVLGAGILLRYKGNCVPDFIPTPLQNAIHYKTDILATDDHEFGPPSPEIDAVWTNLLQYSNIRLSRDELSDDYRDNPALAEISDGSGIYGSIAVFHSVHCIKRLRYLLYADHYHANATERAMFELKRHGEHCLSYLLQSAKCNVDLTVFPMQWGEKTRIPFGIDQGHHQCKDWDRIQEWARERSFDIYEPGLLVHPNYGWAYSDGVDWVTGASLGDRLLADKVHNGH</sequence>
<keyword evidence="4" id="KW-1185">Reference proteome</keyword>
<comment type="similarity">
    <text evidence="1">Belongs to the ustYa family.</text>
</comment>
<evidence type="ECO:0000313" key="4">
    <source>
        <dbReference type="Proteomes" id="UP000094569"/>
    </source>
</evidence>
<feature type="transmembrane region" description="Helical" evidence="2">
    <location>
        <begin position="49"/>
        <end position="71"/>
    </location>
</feature>
<accession>A0A1E3BNJ1</accession>
<dbReference type="EMBL" id="JXNT01000001">
    <property type="protein sequence ID" value="ODM22543.1"/>
    <property type="molecule type" value="Genomic_DNA"/>
</dbReference>
<proteinExistence type="inferred from homology"/>
<comment type="caution">
    <text evidence="3">The sequence shown here is derived from an EMBL/GenBank/DDBJ whole genome shotgun (WGS) entry which is preliminary data.</text>
</comment>
<dbReference type="VEuPathDB" id="FungiDB:SI65_00131"/>
<keyword evidence="2" id="KW-0472">Membrane</keyword>
<dbReference type="Proteomes" id="UP000094569">
    <property type="component" value="Unassembled WGS sequence"/>
</dbReference>
<evidence type="ECO:0008006" key="5">
    <source>
        <dbReference type="Google" id="ProtNLM"/>
    </source>
</evidence>
<dbReference type="PANTHER" id="PTHR33365:SF7">
    <property type="entry name" value="TAT PATHWAY SIGNAL SEQUENCE"/>
    <property type="match status" value="1"/>
</dbReference>
<dbReference type="PANTHER" id="PTHR33365">
    <property type="entry name" value="YALI0B05434P"/>
    <property type="match status" value="1"/>
</dbReference>